<gene>
    <name evidence="1" type="ORF">PGA78_02570</name>
</gene>
<proteinExistence type="predicted"/>
<dbReference type="Proteomes" id="UP001212327">
    <property type="component" value="Unassembled WGS sequence"/>
</dbReference>
<protein>
    <submittedName>
        <fullName evidence="1">Uncharacterized protein</fullName>
    </submittedName>
</protein>
<name>A0AAW6A1U4_LACPA</name>
<dbReference type="AlphaFoldDB" id="A0AAW6A1U4"/>
<comment type="caution">
    <text evidence="1">The sequence shown here is derived from an EMBL/GenBank/DDBJ whole genome shotgun (WGS) entry which is preliminary data.</text>
</comment>
<organism evidence="1 2">
    <name type="scientific">Lacticaseibacillus paracasei</name>
    <name type="common">Lactobacillus paracasei</name>
    <dbReference type="NCBI Taxonomy" id="1597"/>
    <lineage>
        <taxon>Bacteria</taxon>
        <taxon>Bacillati</taxon>
        <taxon>Bacillota</taxon>
        <taxon>Bacilli</taxon>
        <taxon>Lactobacillales</taxon>
        <taxon>Lactobacillaceae</taxon>
        <taxon>Lacticaseibacillus</taxon>
    </lineage>
</organism>
<sequence length="51" mass="5971">MSHQLLKNNAHHHLVDITVEKSFDFVQFNFAPWFKFYHDGSTVTVDYLSGT</sequence>
<reference evidence="1 2" key="1">
    <citation type="submission" date="2023-01" db="EMBL/GenBank/DDBJ databases">
        <title>Complete genome sequence of Lacticaseibacillus paracasei SRCM217440 isolated from Makgeolli.</title>
        <authorList>
            <person name="Yang H.-G."/>
            <person name="Jeong S.-J."/>
            <person name="Ha G.-S."/>
            <person name="Yang H.-J."/>
            <person name="Jeong D.-Y."/>
        </authorList>
    </citation>
    <scope>NUCLEOTIDE SEQUENCE [LARGE SCALE GENOMIC DNA]</scope>
    <source>
        <strain evidence="1 2">SRCM217440</strain>
    </source>
</reference>
<evidence type="ECO:0000313" key="1">
    <source>
        <dbReference type="EMBL" id="MDB1563667.1"/>
    </source>
</evidence>
<accession>A0AAW6A1U4</accession>
<dbReference type="EMBL" id="JAQLSF010000001">
    <property type="protein sequence ID" value="MDB1563667.1"/>
    <property type="molecule type" value="Genomic_DNA"/>
</dbReference>
<dbReference type="RefSeq" id="WP_160528607.1">
    <property type="nucleotide sequence ID" value="NZ_CP115444.1"/>
</dbReference>
<evidence type="ECO:0000313" key="2">
    <source>
        <dbReference type="Proteomes" id="UP001212327"/>
    </source>
</evidence>